<dbReference type="Proteomes" id="UP000030765">
    <property type="component" value="Unassembled WGS sequence"/>
</dbReference>
<dbReference type="AlphaFoldDB" id="A0A084WAE5"/>
<dbReference type="EnsemblMetazoa" id="ASIC015212-RA">
    <property type="protein sequence ID" value="ASIC015212-PA"/>
    <property type="gene ID" value="ASIC015212"/>
</dbReference>
<dbReference type="EMBL" id="ATLV01022116">
    <property type="status" value="NOT_ANNOTATED_CDS"/>
    <property type="molecule type" value="Genomic_DNA"/>
</dbReference>
<proteinExistence type="predicted"/>
<evidence type="ECO:0000313" key="2">
    <source>
        <dbReference type="EnsemblMetazoa" id="ASIC015212-PA"/>
    </source>
</evidence>
<accession>A0A084WAE5</accession>
<reference evidence="1 3" key="1">
    <citation type="journal article" date="2014" name="BMC Genomics">
        <title>Genome sequence of Anopheles sinensis provides insight into genetics basis of mosquito competence for malaria parasites.</title>
        <authorList>
            <person name="Zhou D."/>
            <person name="Zhang D."/>
            <person name="Ding G."/>
            <person name="Shi L."/>
            <person name="Hou Q."/>
            <person name="Ye Y."/>
            <person name="Xu Y."/>
            <person name="Zhou H."/>
            <person name="Xiong C."/>
            <person name="Li S."/>
            <person name="Yu J."/>
            <person name="Hong S."/>
            <person name="Yu X."/>
            <person name="Zou P."/>
            <person name="Chen C."/>
            <person name="Chang X."/>
            <person name="Wang W."/>
            <person name="Lv Y."/>
            <person name="Sun Y."/>
            <person name="Ma L."/>
            <person name="Shen B."/>
            <person name="Zhu C."/>
        </authorList>
    </citation>
    <scope>NUCLEOTIDE SEQUENCE [LARGE SCALE GENOMIC DNA]</scope>
</reference>
<keyword evidence="3" id="KW-1185">Reference proteome</keyword>
<organism evidence="1">
    <name type="scientific">Anopheles sinensis</name>
    <name type="common">Mosquito</name>
    <dbReference type="NCBI Taxonomy" id="74873"/>
    <lineage>
        <taxon>Eukaryota</taxon>
        <taxon>Metazoa</taxon>
        <taxon>Ecdysozoa</taxon>
        <taxon>Arthropoda</taxon>
        <taxon>Hexapoda</taxon>
        <taxon>Insecta</taxon>
        <taxon>Pterygota</taxon>
        <taxon>Neoptera</taxon>
        <taxon>Endopterygota</taxon>
        <taxon>Diptera</taxon>
        <taxon>Nematocera</taxon>
        <taxon>Culicoidea</taxon>
        <taxon>Culicidae</taxon>
        <taxon>Anophelinae</taxon>
        <taxon>Anopheles</taxon>
    </lineage>
</organism>
<evidence type="ECO:0000313" key="1">
    <source>
        <dbReference type="EMBL" id="KFB47189.1"/>
    </source>
</evidence>
<name>A0A084WAE5_ANOSI</name>
<dbReference type="VEuPathDB" id="VectorBase:ASIC015212"/>
<sequence length="77" mass="8685">MPPTEGEVHSHTHKYRCVSQQVDEKIATERAVFPHEKLRLGASHVSTALANYFAVFVVRAAGRMMNGLRVWPRPRTG</sequence>
<evidence type="ECO:0000313" key="3">
    <source>
        <dbReference type="Proteomes" id="UP000030765"/>
    </source>
</evidence>
<dbReference type="EMBL" id="KE525328">
    <property type="protein sequence ID" value="KFB47189.1"/>
    <property type="molecule type" value="Genomic_DNA"/>
</dbReference>
<protein>
    <submittedName>
        <fullName evidence="1 2">Cobalt chelatase large subunit</fullName>
    </submittedName>
</protein>
<gene>
    <name evidence="1" type="ORF">ZHAS_00015212</name>
</gene>
<reference evidence="2" key="2">
    <citation type="submission" date="2020-05" db="UniProtKB">
        <authorList>
            <consortium name="EnsemblMetazoa"/>
        </authorList>
    </citation>
    <scope>IDENTIFICATION</scope>
</reference>